<reference evidence="2" key="1">
    <citation type="submission" date="2021-01" db="EMBL/GenBank/DDBJ databases">
        <authorList>
            <person name="Corre E."/>
            <person name="Pelletier E."/>
            <person name="Niang G."/>
            <person name="Scheremetjew M."/>
            <person name="Finn R."/>
            <person name="Kale V."/>
            <person name="Holt S."/>
            <person name="Cochrane G."/>
            <person name="Meng A."/>
            <person name="Brown T."/>
            <person name="Cohen L."/>
        </authorList>
    </citation>
    <scope>NUCLEOTIDE SEQUENCE</scope>
    <source>
        <strain evidence="2">SAG 11-49</strain>
    </source>
</reference>
<evidence type="ECO:0000313" key="2">
    <source>
        <dbReference type="EMBL" id="CAD8687966.1"/>
    </source>
</evidence>
<feature type="compositionally biased region" description="Low complexity" evidence="1">
    <location>
        <begin position="10"/>
        <end position="23"/>
    </location>
</feature>
<name>A0A7S0RUG7_9CHLO</name>
<protein>
    <submittedName>
        <fullName evidence="2">Uncharacterized protein</fullName>
    </submittedName>
</protein>
<sequence>MQMSMRGTCPMQPRMVPVNMPPVNKQATHQGPAPHRGQGVVGVQTDKTQQDTCSQVRQLQALLDQLLCSRCPRKCSSSNHQASQEHSCSMAIMQVVMRSISEARQQLLEAAMQG</sequence>
<dbReference type="EMBL" id="HBFB01024435">
    <property type="protein sequence ID" value="CAD8687966.1"/>
    <property type="molecule type" value="Transcribed_RNA"/>
</dbReference>
<accession>A0A7S0RUG7</accession>
<proteinExistence type="predicted"/>
<dbReference type="AlphaFoldDB" id="A0A7S0RUG7"/>
<feature type="region of interest" description="Disordered" evidence="1">
    <location>
        <begin position="1"/>
        <end position="43"/>
    </location>
</feature>
<evidence type="ECO:0000256" key="1">
    <source>
        <dbReference type="SAM" id="MobiDB-lite"/>
    </source>
</evidence>
<gene>
    <name evidence="2" type="ORF">CLEI1391_LOCUS13723</name>
</gene>
<organism evidence="2">
    <name type="scientific">Chlamydomonas leiostraca</name>
    <dbReference type="NCBI Taxonomy" id="1034604"/>
    <lineage>
        <taxon>Eukaryota</taxon>
        <taxon>Viridiplantae</taxon>
        <taxon>Chlorophyta</taxon>
        <taxon>core chlorophytes</taxon>
        <taxon>Chlorophyceae</taxon>
        <taxon>CS clade</taxon>
        <taxon>Chlamydomonadales</taxon>
        <taxon>Chlamydomonadaceae</taxon>
        <taxon>Chlamydomonas</taxon>
    </lineage>
</organism>